<dbReference type="PANTHER" id="PTHR24321:SF8">
    <property type="entry name" value="ESTRADIOL 17-BETA-DEHYDROGENASE 8-RELATED"/>
    <property type="match status" value="1"/>
</dbReference>
<accession>A0A7T1AKA3</accession>
<evidence type="ECO:0000313" key="3">
    <source>
        <dbReference type="EMBL" id="QPM67489.1"/>
    </source>
</evidence>
<dbReference type="Proteomes" id="UP000594463">
    <property type="component" value="Chromosome"/>
</dbReference>
<dbReference type="RefSeq" id="WP_218112690.1">
    <property type="nucleotide sequence ID" value="NZ_CP065383.1"/>
</dbReference>
<organism evidence="3 4">
    <name type="scientific">Atribacter laminatus</name>
    <dbReference type="NCBI Taxonomy" id="2847778"/>
    <lineage>
        <taxon>Bacteria</taxon>
        <taxon>Pseudomonadati</taxon>
        <taxon>Atribacterota</taxon>
        <taxon>Atribacteria</taxon>
        <taxon>Atribacterales</taxon>
        <taxon>Atribacteraceae</taxon>
        <taxon>Atribacter</taxon>
    </lineage>
</organism>
<dbReference type="SUPFAM" id="SSF51735">
    <property type="entry name" value="NAD(P)-binding Rossmann-fold domains"/>
    <property type="match status" value="1"/>
</dbReference>
<name>A0A7T1AKA3_ATRLM</name>
<reference evidence="3 4" key="1">
    <citation type="journal article" date="2021" name="Nat. Commun.">
        <title>Isolation of a member of the candidate phylum Atribacteria reveals a unique cell membrane structure.</title>
        <authorList>
            <person name="Taiki K."/>
            <person name="Nobu M.K."/>
            <person name="Kusada H."/>
            <person name="Meng X.-Y."/>
            <person name="Hosoki N."/>
            <person name="Uematsu K."/>
            <person name="Yoshioka H."/>
            <person name="Kamagata Y."/>
            <person name="Tamaki H."/>
        </authorList>
    </citation>
    <scope>NUCLEOTIDE SEQUENCE [LARGE SCALE GENOMIC DNA]</scope>
    <source>
        <strain evidence="3 4">RT761</strain>
    </source>
</reference>
<comment type="similarity">
    <text evidence="1">Belongs to the short-chain dehydrogenases/reductases (SDR) family.</text>
</comment>
<dbReference type="GO" id="GO:0016491">
    <property type="term" value="F:oxidoreductase activity"/>
    <property type="evidence" value="ECO:0007669"/>
    <property type="project" value="UniProtKB-KW"/>
</dbReference>
<dbReference type="KEGG" id="alam:RT761_00692"/>
<dbReference type="PROSITE" id="PS00061">
    <property type="entry name" value="ADH_SHORT"/>
    <property type="match status" value="1"/>
</dbReference>
<evidence type="ECO:0000256" key="1">
    <source>
        <dbReference type="ARBA" id="ARBA00006484"/>
    </source>
</evidence>
<dbReference type="Pfam" id="PF13561">
    <property type="entry name" value="adh_short_C2"/>
    <property type="match status" value="1"/>
</dbReference>
<dbReference type="InterPro" id="IPR002347">
    <property type="entry name" value="SDR_fam"/>
</dbReference>
<keyword evidence="2 3" id="KW-0560">Oxidoreductase</keyword>
<proteinExistence type="inferred from homology"/>
<keyword evidence="4" id="KW-1185">Reference proteome</keyword>
<dbReference type="NCBIfam" id="NF005559">
    <property type="entry name" value="PRK07231.1"/>
    <property type="match status" value="1"/>
</dbReference>
<dbReference type="PANTHER" id="PTHR24321">
    <property type="entry name" value="DEHYDROGENASES, SHORT CHAIN"/>
    <property type="match status" value="1"/>
</dbReference>
<sequence length="258" mass="27912">MLKQRFIDKVVIITGGGTGIGKACAMCFAQEGAKVVIAGRREKPLVETVKEIQKNGGTADFIITDVSKSFEVNQLVDKTVEKFGVLDVFVANASINKPAPILETTDEDINRLVDINIKGNYYQLRKSLEQMSKQKHGNIVAMSSMSGLLGHPNMSLYCSTKAAICNMVRSLALEYAEKNIRINAVCPGTIETPMVFDFAATTVDPKKTVQAFTESEPIKRLGTPEETANVVLFLASEEASFVTGAMYTVDGGFTAGKA</sequence>
<dbReference type="PRINTS" id="PR00080">
    <property type="entry name" value="SDRFAMILY"/>
</dbReference>
<dbReference type="Gene3D" id="3.40.50.720">
    <property type="entry name" value="NAD(P)-binding Rossmann-like Domain"/>
    <property type="match status" value="1"/>
</dbReference>
<evidence type="ECO:0000313" key="4">
    <source>
        <dbReference type="Proteomes" id="UP000594463"/>
    </source>
</evidence>
<evidence type="ECO:0000256" key="2">
    <source>
        <dbReference type="ARBA" id="ARBA00023002"/>
    </source>
</evidence>
<gene>
    <name evidence="3" type="primary">bacC_2</name>
    <name evidence="3" type="ORF">RT761_00692</name>
</gene>
<dbReference type="AlphaFoldDB" id="A0A7T1AKA3"/>
<dbReference type="EMBL" id="CP065383">
    <property type="protein sequence ID" value="QPM67489.1"/>
    <property type="molecule type" value="Genomic_DNA"/>
</dbReference>
<dbReference type="InterPro" id="IPR020904">
    <property type="entry name" value="Sc_DH/Rdtase_CS"/>
</dbReference>
<dbReference type="InterPro" id="IPR036291">
    <property type="entry name" value="NAD(P)-bd_dom_sf"/>
</dbReference>
<dbReference type="EC" id="1.1.1.385" evidence="3"/>
<protein>
    <submittedName>
        <fullName evidence="3">Dihydroanticapsin 7-dehydrogenase</fullName>
        <ecNumber evidence="3">1.1.1.385</ecNumber>
    </submittedName>
</protein>
<dbReference type="CDD" id="cd05233">
    <property type="entry name" value="SDR_c"/>
    <property type="match status" value="1"/>
</dbReference>
<dbReference type="FunFam" id="3.40.50.720:FF:000084">
    <property type="entry name" value="Short-chain dehydrogenase reductase"/>
    <property type="match status" value="1"/>
</dbReference>
<dbReference type="PRINTS" id="PR00081">
    <property type="entry name" value="GDHRDH"/>
</dbReference>